<accession>A0A9Q0M207</accession>
<organism evidence="3 4">
    <name type="scientific">Blomia tropicalis</name>
    <name type="common">Mite</name>
    <dbReference type="NCBI Taxonomy" id="40697"/>
    <lineage>
        <taxon>Eukaryota</taxon>
        <taxon>Metazoa</taxon>
        <taxon>Ecdysozoa</taxon>
        <taxon>Arthropoda</taxon>
        <taxon>Chelicerata</taxon>
        <taxon>Arachnida</taxon>
        <taxon>Acari</taxon>
        <taxon>Acariformes</taxon>
        <taxon>Sarcoptiformes</taxon>
        <taxon>Astigmata</taxon>
        <taxon>Glycyphagoidea</taxon>
        <taxon>Echimyopodidae</taxon>
        <taxon>Blomia</taxon>
    </lineage>
</organism>
<feature type="transmembrane region" description="Helical" evidence="2">
    <location>
        <begin position="92"/>
        <end position="113"/>
    </location>
</feature>
<comment type="caution">
    <text evidence="3">The sequence shown here is derived from an EMBL/GenBank/DDBJ whole genome shotgun (WGS) entry which is preliminary data.</text>
</comment>
<gene>
    <name evidence="3" type="ORF">RDWZM_008616</name>
</gene>
<dbReference type="Proteomes" id="UP001142055">
    <property type="component" value="Chromosome 3"/>
</dbReference>
<sequence>MDNSTDDGSSLEPKLITALVSSSSIVNQTINDIVTSTITTLDNVVSIVPLTSNIDSTYRLNHTEINGTLLRSGVEEIGLDDSTQPSGTVMTAWIGLGILLVGIAFILGFVFVYDRIIKRKYFNKNGETDQEDDEISKSKKNVTVNDAENGPIEPKIDNEVKLDLDDSDKSLNEKRRRQEKEDENKAVELKPLDD</sequence>
<evidence type="ECO:0000313" key="3">
    <source>
        <dbReference type="EMBL" id="KAJ6217459.1"/>
    </source>
</evidence>
<feature type="region of interest" description="Disordered" evidence="1">
    <location>
        <begin position="127"/>
        <end position="194"/>
    </location>
</feature>
<keyword evidence="2" id="KW-0812">Transmembrane</keyword>
<dbReference type="EMBL" id="JAPWDV010000003">
    <property type="protein sequence ID" value="KAJ6217459.1"/>
    <property type="molecule type" value="Genomic_DNA"/>
</dbReference>
<name>A0A9Q0M207_BLOTA</name>
<evidence type="ECO:0000256" key="1">
    <source>
        <dbReference type="SAM" id="MobiDB-lite"/>
    </source>
</evidence>
<evidence type="ECO:0000256" key="2">
    <source>
        <dbReference type="SAM" id="Phobius"/>
    </source>
</evidence>
<reference evidence="3" key="1">
    <citation type="submission" date="2022-12" db="EMBL/GenBank/DDBJ databases">
        <title>Genome assemblies of Blomia tropicalis.</title>
        <authorList>
            <person name="Cui Y."/>
        </authorList>
    </citation>
    <scope>NUCLEOTIDE SEQUENCE</scope>
    <source>
        <tissue evidence="3">Adult mites</tissue>
    </source>
</reference>
<keyword evidence="2" id="KW-0472">Membrane</keyword>
<protein>
    <submittedName>
        <fullName evidence="3">Uncharacterized protein</fullName>
    </submittedName>
</protein>
<proteinExistence type="predicted"/>
<evidence type="ECO:0000313" key="4">
    <source>
        <dbReference type="Proteomes" id="UP001142055"/>
    </source>
</evidence>
<keyword evidence="2" id="KW-1133">Transmembrane helix</keyword>
<feature type="compositionally biased region" description="Basic and acidic residues" evidence="1">
    <location>
        <begin position="154"/>
        <end position="194"/>
    </location>
</feature>
<dbReference type="AlphaFoldDB" id="A0A9Q0M207"/>
<keyword evidence="4" id="KW-1185">Reference proteome</keyword>